<dbReference type="PANTHER" id="PTHR22600">
    <property type="entry name" value="BETA-HEXOSAMINIDASE"/>
    <property type="match status" value="1"/>
</dbReference>
<dbReference type="InterPro" id="IPR015882">
    <property type="entry name" value="HEX_bac_N"/>
</dbReference>
<dbReference type="PIRSF" id="PIRSF001093">
    <property type="entry name" value="B-hxosamndse_ab_euk"/>
    <property type="match status" value="1"/>
</dbReference>
<dbReference type="InterPro" id="IPR015883">
    <property type="entry name" value="Glyco_hydro_20_cat"/>
</dbReference>
<dbReference type="Gene3D" id="3.20.20.80">
    <property type="entry name" value="Glycosidases"/>
    <property type="match status" value="1"/>
</dbReference>
<comment type="similarity">
    <text evidence="2">Belongs to the glycosyl hydrolase 20 family.</text>
</comment>
<dbReference type="SUPFAM" id="SSF55545">
    <property type="entry name" value="beta-N-acetylhexosaminidase-like domain"/>
    <property type="match status" value="1"/>
</dbReference>
<dbReference type="GO" id="GO:0030203">
    <property type="term" value="P:glycosaminoglycan metabolic process"/>
    <property type="evidence" value="ECO:0007669"/>
    <property type="project" value="TreeGrafter"/>
</dbReference>
<evidence type="ECO:0000256" key="6">
    <source>
        <dbReference type="PIRSR" id="PIRSR625705-1"/>
    </source>
</evidence>
<reference evidence="9 10" key="1">
    <citation type="submission" date="2017-04" db="EMBL/GenBank/DDBJ databases">
        <authorList>
            <person name="Afonso C.L."/>
            <person name="Miller P.J."/>
            <person name="Scott M.A."/>
            <person name="Spackman E."/>
            <person name="Goraichik I."/>
            <person name="Dimitrov K.M."/>
            <person name="Suarez D.L."/>
            <person name="Swayne D.E."/>
        </authorList>
    </citation>
    <scope>NUCLEOTIDE SEQUENCE [LARGE SCALE GENOMIC DNA]</scope>
    <source>
        <strain evidence="9 10">DSM 43828</strain>
    </source>
</reference>
<dbReference type="AlphaFoldDB" id="A0A1W2EVV9"/>
<keyword evidence="4" id="KW-0378">Hydrolase</keyword>
<evidence type="ECO:0000256" key="3">
    <source>
        <dbReference type="ARBA" id="ARBA00012663"/>
    </source>
</evidence>
<accession>A0A1W2EVV9</accession>
<dbReference type="CDD" id="cd06563">
    <property type="entry name" value="GH20_chitobiase-like"/>
    <property type="match status" value="1"/>
</dbReference>
<feature type="active site" description="Proton donor" evidence="6">
    <location>
        <position position="300"/>
    </location>
</feature>
<gene>
    <name evidence="9" type="ORF">SAMN05661093_04928</name>
</gene>
<sequence>MTPMLIPRPHRMITKPGHFTLDSKTAIRAGQGAELAVELLRDQITETVGLAPRITRDGTVALTLDSRLIGMGEEGYSLTVSPQAIVLRAARNAGLLHGIQSLRQLMMTATGHRIPCVDISDQPRFAWRGAMIDVARHFMPVSFLHRFVDLLALHKLNVLHLHLTDDQGWRMPVRRYPALTETGAWRPESMIGPAGSTRFDGTPHGGAYTRRELLDLVGYAGERGVTIVPEIEMPGHAMAALAAYPELGNFPDREVGVWTGWGVSDAIFGVQEATLDFCREVLSEVMEIFPSPWIHIGGDECPTVEWERSPVARQRITSEGLAGSSELRGWFLGQISRFLVRHGRQPVCWDDGDHSGSLPAEAMVMAWRDAEHGLAAARRGHQVVMTPWQSTYLDYPQSAHGEPPGQPTGIVTLEDVYRQEVQPSTWDTELSSAVVGTQGQLWTEFAATAEAVEYLAFPRLCALAENAWSGQWPDFAERLAQHESRLKQLGVNYRPSLRYDRT</sequence>
<evidence type="ECO:0000256" key="1">
    <source>
        <dbReference type="ARBA" id="ARBA00001231"/>
    </source>
</evidence>
<dbReference type="InterPro" id="IPR025705">
    <property type="entry name" value="Beta_hexosaminidase_sua/sub"/>
</dbReference>
<dbReference type="Pfam" id="PF00728">
    <property type="entry name" value="Glyco_hydro_20"/>
    <property type="match status" value="1"/>
</dbReference>
<organism evidence="9 10">
    <name type="scientific">Kibdelosporangium aridum</name>
    <dbReference type="NCBI Taxonomy" id="2030"/>
    <lineage>
        <taxon>Bacteria</taxon>
        <taxon>Bacillati</taxon>
        <taxon>Actinomycetota</taxon>
        <taxon>Actinomycetes</taxon>
        <taxon>Pseudonocardiales</taxon>
        <taxon>Pseudonocardiaceae</taxon>
        <taxon>Kibdelosporangium</taxon>
    </lineage>
</organism>
<evidence type="ECO:0000313" key="10">
    <source>
        <dbReference type="Proteomes" id="UP000192674"/>
    </source>
</evidence>
<name>A0A1W2EVV9_KIBAR</name>
<dbReference type="Gene3D" id="3.30.379.10">
    <property type="entry name" value="Chitobiase/beta-hexosaminidase domain 2-like"/>
    <property type="match status" value="1"/>
</dbReference>
<dbReference type="EMBL" id="FWXV01000004">
    <property type="protein sequence ID" value="SMD13847.1"/>
    <property type="molecule type" value="Genomic_DNA"/>
</dbReference>
<dbReference type="InterPro" id="IPR017853">
    <property type="entry name" value="GH"/>
</dbReference>
<proteinExistence type="inferred from homology"/>
<dbReference type="InterPro" id="IPR029018">
    <property type="entry name" value="Hex-like_dom2"/>
</dbReference>
<keyword evidence="5" id="KW-0326">Glycosidase</keyword>
<keyword evidence="10" id="KW-1185">Reference proteome</keyword>
<feature type="domain" description="Beta-hexosaminidase bacterial type N-terminal" evidence="8">
    <location>
        <begin position="3"/>
        <end position="122"/>
    </location>
</feature>
<dbReference type="GO" id="GO:0016020">
    <property type="term" value="C:membrane"/>
    <property type="evidence" value="ECO:0007669"/>
    <property type="project" value="TreeGrafter"/>
</dbReference>
<evidence type="ECO:0000256" key="5">
    <source>
        <dbReference type="ARBA" id="ARBA00023295"/>
    </source>
</evidence>
<dbReference type="Proteomes" id="UP000192674">
    <property type="component" value="Unassembled WGS sequence"/>
</dbReference>
<comment type="catalytic activity">
    <reaction evidence="1">
        <text>Hydrolysis of terminal non-reducing N-acetyl-D-hexosamine residues in N-acetyl-beta-D-hexosaminides.</text>
        <dbReference type="EC" id="3.2.1.52"/>
    </reaction>
</comment>
<protein>
    <recommendedName>
        <fullName evidence="3">beta-N-acetylhexosaminidase</fullName>
        <ecNumber evidence="3">3.2.1.52</ecNumber>
    </recommendedName>
</protein>
<evidence type="ECO:0000259" key="8">
    <source>
        <dbReference type="Pfam" id="PF02838"/>
    </source>
</evidence>
<evidence type="ECO:0000259" key="7">
    <source>
        <dbReference type="Pfam" id="PF00728"/>
    </source>
</evidence>
<evidence type="ECO:0000256" key="2">
    <source>
        <dbReference type="ARBA" id="ARBA00006285"/>
    </source>
</evidence>
<dbReference type="SUPFAM" id="SSF51445">
    <property type="entry name" value="(Trans)glycosidases"/>
    <property type="match status" value="1"/>
</dbReference>
<dbReference type="PANTHER" id="PTHR22600:SF57">
    <property type="entry name" value="BETA-N-ACETYLHEXOSAMINIDASE"/>
    <property type="match status" value="1"/>
</dbReference>
<dbReference type="PRINTS" id="PR00738">
    <property type="entry name" value="GLHYDRLASE20"/>
</dbReference>
<evidence type="ECO:0000313" key="9">
    <source>
        <dbReference type="EMBL" id="SMD13847.1"/>
    </source>
</evidence>
<dbReference type="EC" id="3.2.1.52" evidence="3"/>
<evidence type="ECO:0000256" key="4">
    <source>
        <dbReference type="ARBA" id="ARBA00022801"/>
    </source>
</evidence>
<feature type="domain" description="Glycoside hydrolase family 20 catalytic" evidence="7">
    <location>
        <begin position="125"/>
        <end position="470"/>
    </location>
</feature>
<dbReference type="GO" id="GO:0004563">
    <property type="term" value="F:beta-N-acetylhexosaminidase activity"/>
    <property type="evidence" value="ECO:0007669"/>
    <property type="project" value="UniProtKB-EC"/>
</dbReference>
<dbReference type="Pfam" id="PF02838">
    <property type="entry name" value="Glyco_hydro_20b"/>
    <property type="match status" value="1"/>
</dbReference>
<dbReference type="OrthoDB" id="9763537at2"/>
<dbReference type="GO" id="GO:0005975">
    <property type="term" value="P:carbohydrate metabolic process"/>
    <property type="evidence" value="ECO:0007669"/>
    <property type="project" value="InterPro"/>
</dbReference>